<name>A0ABT0UNH1_9ACTN</name>
<evidence type="ECO:0000256" key="1">
    <source>
        <dbReference type="SAM" id="MobiDB-lite"/>
    </source>
</evidence>
<keyword evidence="2" id="KW-0472">Membrane</keyword>
<dbReference type="EMBL" id="JAMQAW010000023">
    <property type="protein sequence ID" value="MCM2390162.1"/>
    <property type="molecule type" value="Genomic_DNA"/>
</dbReference>
<evidence type="ECO:0000313" key="4">
    <source>
        <dbReference type="Proteomes" id="UP001431429"/>
    </source>
</evidence>
<accession>A0ABT0UNH1</accession>
<keyword evidence="2" id="KW-0812">Transmembrane</keyword>
<comment type="caution">
    <text evidence="3">The sequence shown here is derived from an EMBL/GenBank/DDBJ whole genome shotgun (WGS) entry which is preliminary data.</text>
</comment>
<reference evidence="3" key="1">
    <citation type="submission" date="2022-06" db="EMBL/GenBank/DDBJ databases">
        <title>Genome public.</title>
        <authorList>
            <person name="Sun Q."/>
        </authorList>
    </citation>
    <scope>NUCLEOTIDE SEQUENCE</scope>
    <source>
        <strain evidence="3">CWNU-1</strain>
    </source>
</reference>
<dbReference type="Proteomes" id="UP001431429">
    <property type="component" value="Unassembled WGS sequence"/>
</dbReference>
<protein>
    <submittedName>
        <fullName evidence="3">Uncharacterized protein</fullName>
    </submittedName>
</protein>
<feature type="region of interest" description="Disordered" evidence="1">
    <location>
        <begin position="76"/>
        <end position="101"/>
    </location>
</feature>
<evidence type="ECO:0000313" key="3">
    <source>
        <dbReference type="EMBL" id="MCM2390162.1"/>
    </source>
</evidence>
<organism evidence="3 4">
    <name type="scientific">Streptomyces albipurpureus</name>
    <dbReference type="NCBI Taxonomy" id="2897419"/>
    <lineage>
        <taxon>Bacteria</taxon>
        <taxon>Bacillati</taxon>
        <taxon>Actinomycetota</taxon>
        <taxon>Actinomycetes</taxon>
        <taxon>Kitasatosporales</taxon>
        <taxon>Streptomycetaceae</taxon>
        <taxon>Streptomyces</taxon>
    </lineage>
</organism>
<feature type="compositionally biased region" description="Basic and acidic residues" evidence="1">
    <location>
        <begin position="79"/>
        <end position="90"/>
    </location>
</feature>
<feature type="transmembrane region" description="Helical" evidence="2">
    <location>
        <begin position="22"/>
        <end position="41"/>
    </location>
</feature>
<keyword evidence="2" id="KW-1133">Transmembrane helix</keyword>
<gene>
    <name evidence="3" type="ORF">NBG84_18010</name>
</gene>
<sequence length="101" mass="11127">MAVALLITAVLGAAYMALQGMAAWLIIAVLAAVAVAGMMLARAGEWGWEHRDGIRAKPHAAGSWLSTRWSLLLAPRPTARPESREYDRTPRRTSRPPRRPR</sequence>
<dbReference type="RefSeq" id="WP_250920491.1">
    <property type="nucleotide sequence ID" value="NZ_JAMQAW010000023.1"/>
</dbReference>
<keyword evidence="4" id="KW-1185">Reference proteome</keyword>
<feature type="compositionally biased region" description="Basic residues" evidence="1">
    <location>
        <begin position="91"/>
        <end position="101"/>
    </location>
</feature>
<evidence type="ECO:0000256" key="2">
    <source>
        <dbReference type="SAM" id="Phobius"/>
    </source>
</evidence>
<proteinExistence type="predicted"/>